<gene>
    <name evidence="8" type="ORF">ACFQAV_09930</name>
</gene>
<evidence type="ECO:0000256" key="6">
    <source>
        <dbReference type="ARBA" id="ARBA00023295"/>
    </source>
</evidence>
<dbReference type="InterPro" id="IPR016286">
    <property type="entry name" value="FUC_metazoa-typ"/>
</dbReference>
<accession>A0ABW1RM11</accession>
<evidence type="ECO:0000256" key="1">
    <source>
        <dbReference type="ARBA" id="ARBA00004071"/>
    </source>
</evidence>
<dbReference type="PRINTS" id="PR00741">
    <property type="entry name" value="GLHYDRLASE29"/>
</dbReference>
<dbReference type="Pfam" id="PF01120">
    <property type="entry name" value="Alpha_L_fucos"/>
    <property type="match status" value="1"/>
</dbReference>
<evidence type="ECO:0000259" key="7">
    <source>
        <dbReference type="Pfam" id="PF01120"/>
    </source>
</evidence>
<dbReference type="PANTHER" id="PTHR10030:SF37">
    <property type="entry name" value="ALPHA-L-FUCOSIDASE-RELATED"/>
    <property type="match status" value="1"/>
</dbReference>
<organism evidence="8 9">
    <name type="scientific">Companilactobacillus huachuanensis</name>
    <dbReference type="NCBI Taxonomy" id="2559914"/>
    <lineage>
        <taxon>Bacteria</taxon>
        <taxon>Bacillati</taxon>
        <taxon>Bacillota</taxon>
        <taxon>Bacilli</taxon>
        <taxon>Lactobacillales</taxon>
        <taxon>Lactobacillaceae</taxon>
        <taxon>Companilactobacillus</taxon>
    </lineage>
</organism>
<dbReference type="InterPro" id="IPR000933">
    <property type="entry name" value="Glyco_hydro_29"/>
</dbReference>
<dbReference type="InterPro" id="IPR017853">
    <property type="entry name" value="GH"/>
</dbReference>
<name>A0ABW1RM11_9LACO</name>
<keyword evidence="6" id="KW-0326">Glycosidase</keyword>
<dbReference type="PIRSF" id="PIRSF001092">
    <property type="entry name" value="Alpha-L-fucosidase"/>
    <property type="match status" value="1"/>
</dbReference>
<dbReference type="InterPro" id="IPR057739">
    <property type="entry name" value="Glyco_hydro_29_N"/>
</dbReference>
<evidence type="ECO:0000313" key="9">
    <source>
        <dbReference type="Proteomes" id="UP001596288"/>
    </source>
</evidence>
<dbReference type="RefSeq" id="WP_137612222.1">
    <property type="nucleotide sequence ID" value="NZ_BJDF01000020.1"/>
</dbReference>
<evidence type="ECO:0000256" key="3">
    <source>
        <dbReference type="ARBA" id="ARBA00012662"/>
    </source>
</evidence>
<reference evidence="9" key="1">
    <citation type="journal article" date="2019" name="Int. J. Syst. Evol. Microbiol.">
        <title>The Global Catalogue of Microorganisms (GCM) 10K type strain sequencing project: providing services to taxonomists for standard genome sequencing and annotation.</title>
        <authorList>
            <consortium name="The Broad Institute Genomics Platform"/>
            <consortium name="The Broad Institute Genome Sequencing Center for Infectious Disease"/>
            <person name="Wu L."/>
            <person name="Ma J."/>
        </authorList>
    </citation>
    <scope>NUCLEOTIDE SEQUENCE [LARGE SCALE GENOMIC DNA]</scope>
    <source>
        <strain evidence="9">CCM 8927</strain>
    </source>
</reference>
<comment type="caution">
    <text evidence="8">The sequence shown here is derived from an EMBL/GenBank/DDBJ whole genome shotgun (WGS) entry which is preliminary data.</text>
</comment>
<keyword evidence="5" id="KW-0378">Hydrolase</keyword>
<sequence>MLKKEELLPSIKIKNYEDMGLGLFIHWGLYSLKQQGEWTELIHNLDKREYENTIKDFDAKSFDAKKIVKAAKSMGAKYIVLTAKHHEGFFLYNTQGLSSFDITHAPAKRDLIKEFVEACRDENIKPFIYMATYDWHNPDYVKNFKKYLEYLRESVKILCTNYGEISGFWFDGNWNKKNADWELDKLYNIINYYQPNAIIINNTGLKKQGKLDNRNVDVLTYERGNPSYIDHTGNGEKYVAGEISLTLNKHWGVASNDINYKSPSEIITTIAKSRCLGSNTLINIGLNGDGSIPNISSMYMNIIGKWINVYGNSIYNVRPVKTKSSKENLGLVQDNQGNLYAFINGLTNVGNDNVVLGGEGSHLKSFTNIHKPISSITWMDDNEKLKFMQDTETGALTFDASGFNYGTNWIIRVAKIRFK</sequence>
<protein>
    <recommendedName>
        <fullName evidence="3">alpha-L-fucosidase</fullName>
        <ecNumber evidence="3">3.2.1.51</ecNumber>
    </recommendedName>
</protein>
<dbReference type="SMART" id="SM00812">
    <property type="entry name" value="Alpha_L_fucos"/>
    <property type="match status" value="1"/>
</dbReference>
<comment type="similarity">
    <text evidence="2">Belongs to the glycosyl hydrolase 29 family.</text>
</comment>
<evidence type="ECO:0000256" key="2">
    <source>
        <dbReference type="ARBA" id="ARBA00007951"/>
    </source>
</evidence>
<evidence type="ECO:0000313" key="8">
    <source>
        <dbReference type="EMBL" id="MFC6177161.1"/>
    </source>
</evidence>
<keyword evidence="9" id="KW-1185">Reference proteome</keyword>
<dbReference type="EMBL" id="JBHSSF010000024">
    <property type="protein sequence ID" value="MFC6177161.1"/>
    <property type="molecule type" value="Genomic_DNA"/>
</dbReference>
<dbReference type="EC" id="3.2.1.51" evidence="3"/>
<evidence type="ECO:0000256" key="4">
    <source>
        <dbReference type="ARBA" id="ARBA00022729"/>
    </source>
</evidence>
<evidence type="ECO:0000256" key="5">
    <source>
        <dbReference type="ARBA" id="ARBA00022801"/>
    </source>
</evidence>
<keyword evidence="4" id="KW-0732">Signal</keyword>
<dbReference type="Gene3D" id="3.20.20.80">
    <property type="entry name" value="Glycosidases"/>
    <property type="match status" value="1"/>
</dbReference>
<proteinExistence type="inferred from homology"/>
<dbReference type="PANTHER" id="PTHR10030">
    <property type="entry name" value="ALPHA-L-FUCOSIDASE"/>
    <property type="match status" value="1"/>
</dbReference>
<feature type="domain" description="Glycoside hydrolase family 29 N-terminal" evidence="7">
    <location>
        <begin position="14"/>
        <end position="312"/>
    </location>
</feature>
<dbReference type="Proteomes" id="UP001596288">
    <property type="component" value="Unassembled WGS sequence"/>
</dbReference>
<comment type="function">
    <text evidence="1">Alpha-L-fucosidase is responsible for hydrolyzing the alpha-1,6-linked fucose joined to the reducing-end N-acetylglucosamine of the carbohydrate moieties of glycoproteins.</text>
</comment>
<dbReference type="SUPFAM" id="SSF51445">
    <property type="entry name" value="(Trans)glycosidases"/>
    <property type="match status" value="1"/>
</dbReference>